<evidence type="ECO:0000256" key="8">
    <source>
        <dbReference type="SAM" id="Phobius"/>
    </source>
</evidence>
<feature type="region of interest" description="Disordered" evidence="7">
    <location>
        <begin position="436"/>
        <end position="456"/>
    </location>
</feature>
<reference evidence="9 10" key="1">
    <citation type="journal article" date="2012" name="Int. J. Syst. Evol. Microbiol.">
        <title>Vibrio caribbeanicus sp. nov., isolated from the marine sponge Scleritoderma cyanea.</title>
        <authorList>
            <person name="Hoffmann M."/>
            <person name="Monday S.R."/>
            <person name="Allard M.W."/>
            <person name="Strain E.A."/>
            <person name="Whittaker P."/>
            <person name="Naum M."/>
            <person name="McCarthy P.J."/>
            <person name="Lopez J.V."/>
            <person name="Fischer M."/>
            <person name="Brown E.W."/>
        </authorList>
    </citation>
    <scope>NUCLEOTIDE SEQUENCE [LARGE SCALE GENOMIC DNA]</scope>
    <source>
        <strain evidence="9 10">LMG 19158</strain>
    </source>
</reference>
<comment type="similarity">
    <text evidence="2">Belongs to the VirD4/TraG family.</text>
</comment>
<dbReference type="GO" id="GO:0005886">
    <property type="term" value="C:plasma membrane"/>
    <property type="evidence" value="ECO:0007669"/>
    <property type="project" value="UniProtKB-SubCell"/>
</dbReference>
<evidence type="ECO:0000256" key="2">
    <source>
        <dbReference type="ARBA" id="ARBA00008806"/>
    </source>
</evidence>
<evidence type="ECO:0000256" key="6">
    <source>
        <dbReference type="ARBA" id="ARBA00023136"/>
    </source>
</evidence>
<dbReference type="InterPro" id="IPR003688">
    <property type="entry name" value="TraG/VirD4"/>
</dbReference>
<evidence type="ECO:0000256" key="1">
    <source>
        <dbReference type="ARBA" id="ARBA00004651"/>
    </source>
</evidence>
<dbReference type="PANTHER" id="PTHR37937:SF1">
    <property type="entry name" value="CONJUGATIVE TRANSFER: DNA TRANSPORT"/>
    <property type="match status" value="1"/>
</dbReference>
<keyword evidence="3" id="KW-1003">Cell membrane</keyword>
<dbReference type="InterPro" id="IPR027417">
    <property type="entry name" value="P-loop_NTPase"/>
</dbReference>
<sequence length="526" mass="58923">MALFFSGVLPFGAVLITLLFFLVLIKREELHGSARFANDDDLAKSGLFPKRKGFFAKKSKHPSLLLGKMDKGRFENRFVEMEGQTFVGLAAPTGSGKGVGFVIPNLVNYSDSVVCVDVKLENFMKTAGFRRSAGQEIFLFSPDGYDTNPEDTSSVKLRSHRWNPFHYVRRHPAYRVGDIQVLSTSLYPTEGVKEPIWPTNAGKLFTGLALWMLETEDMTGIKPSMPHLLNIVGVEGGLNAWMKSELKKGYLSQECANEFNAFISYPKDTSGSVLANFNTPLAIYADQTVGAAVSDNDFDFNDLRRKGMTIYVGIQPANLPRFKQLLNLFFEQLISVNTRVLPEQDSTLTHQCLLLLDEFPSLGKINQIKVSIGFTRQYNLRYAIIYQNHEQNEDIYGKEGARTLSKNLAVEIICPPKEVDAFVEKISKTLGTKTVKVRGHSTSQGKSSSKSQNVSLQKRPLMMPHEIVELGHKMHPVAPIGTDVLLLKENTRPFIMKKLIYFDEPVMQARVKHSLENIPEIPLLAV</sequence>
<dbReference type="CDD" id="cd01127">
    <property type="entry name" value="TrwB_TraG_TraD_VirD4"/>
    <property type="match status" value="1"/>
</dbReference>
<dbReference type="PANTHER" id="PTHR37937">
    <property type="entry name" value="CONJUGATIVE TRANSFER: DNA TRANSPORT"/>
    <property type="match status" value="1"/>
</dbReference>
<evidence type="ECO:0000256" key="5">
    <source>
        <dbReference type="ARBA" id="ARBA00022989"/>
    </source>
</evidence>
<dbReference type="RefSeq" id="WP_005592717.1">
    <property type="nucleotide sequence ID" value="NZ_AFWE01000018.1"/>
</dbReference>
<dbReference type="Gene3D" id="3.40.50.300">
    <property type="entry name" value="P-loop containing nucleotide triphosphate hydrolases"/>
    <property type="match status" value="1"/>
</dbReference>
<evidence type="ECO:0000313" key="9">
    <source>
        <dbReference type="EMBL" id="EGU42477.1"/>
    </source>
</evidence>
<dbReference type="SUPFAM" id="SSF52540">
    <property type="entry name" value="P-loop containing nucleoside triphosphate hydrolases"/>
    <property type="match status" value="1"/>
</dbReference>
<feature type="transmembrane region" description="Helical" evidence="8">
    <location>
        <begin position="6"/>
        <end position="25"/>
    </location>
</feature>
<organism evidence="9 10">
    <name type="scientific">Vibrio scophthalmi LMG 19158</name>
    <dbReference type="NCBI Taxonomy" id="870967"/>
    <lineage>
        <taxon>Bacteria</taxon>
        <taxon>Pseudomonadati</taxon>
        <taxon>Pseudomonadota</taxon>
        <taxon>Gammaproteobacteria</taxon>
        <taxon>Vibrionales</taxon>
        <taxon>Vibrionaceae</taxon>
        <taxon>Vibrio</taxon>
    </lineage>
</organism>
<keyword evidence="4 8" id="KW-0812">Transmembrane</keyword>
<evidence type="ECO:0000256" key="4">
    <source>
        <dbReference type="ARBA" id="ARBA00022692"/>
    </source>
</evidence>
<evidence type="ECO:0000256" key="7">
    <source>
        <dbReference type="SAM" id="MobiDB-lite"/>
    </source>
</evidence>
<keyword evidence="6 8" id="KW-0472">Membrane</keyword>
<comment type="subcellular location">
    <subcellularLocation>
        <location evidence="1">Cell membrane</location>
        <topology evidence="1">Multi-pass membrane protein</topology>
    </subcellularLocation>
</comment>
<feature type="compositionally biased region" description="Low complexity" evidence="7">
    <location>
        <begin position="441"/>
        <end position="456"/>
    </location>
</feature>
<dbReference type="AlphaFoldDB" id="F9RIE5"/>
<comment type="caution">
    <text evidence="9">The sequence shown here is derived from an EMBL/GenBank/DDBJ whole genome shotgun (WGS) entry which is preliminary data.</text>
</comment>
<dbReference type="InterPro" id="IPR051539">
    <property type="entry name" value="T4SS-coupling_protein"/>
</dbReference>
<dbReference type="Pfam" id="PF02534">
    <property type="entry name" value="T4SS-DNA_transf"/>
    <property type="match status" value="1"/>
</dbReference>
<dbReference type="eggNOG" id="COG3505">
    <property type="taxonomic scope" value="Bacteria"/>
</dbReference>
<dbReference type="Proteomes" id="UP000004349">
    <property type="component" value="Unassembled WGS sequence"/>
</dbReference>
<protein>
    <submittedName>
        <fullName evidence="9">Conjugal transfer protein TraK</fullName>
    </submittedName>
</protein>
<name>F9RIE5_9VIBR</name>
<evidence type="ECO:0000256" key="3">
    <source>
        <dbReference type="ARBA" id="ARBA00022475"/>
    </source>
</evidence>
<accession>F9RIE5</accession>
<keyword evidence="5 8" id="KW-1133">Transmembrane helix</keyword>
<proteinExistence type="inferred from homology"/>
<dbReference type="EMBL" id="AFWE01000018">
    <property type="protein sequence ID" value="EGU42477.1"/>
    <property type="molecule type" value="Genomic_DNA"/>
</dbReference>
<gene>
    <name evidence="9" type="ORF">VIS19158_11788</name>
</gene>
<evidence type="ECO:0000313" key="10">
    <source>
        <dbReference type="Proteomes" id="UP000004349"/>
    </source>
</evidence>